<name>A0ACB7XZN1_9ERIC</name>
<protein>
    <submittedName>
        <fullName evidence="1">Uncharacterized protein</fullName>
    </submittedName>
</protein>
<dbReference type="Proteomes" id="UP000828048">
    <property type="component" value="Chromosome 5"/>
</dbReference>
<accession>A0ACB7XZN1</accession>
<gene>
    <name evidence="1" type="ORF">Vadar_016465</name>
</gene>
<sequence length="143" mass="15382">MQLCWVLFGQQYTSGVEYKCPRLLPTQYQLLSDGGLGMAMFILGLFIASRTSIIACGTRIAVLAMAMKFIAGPALMALASIALGLRGTLFRVAVIQAALPLGPVPFVFAKEYNIHPDAVSTGVIIGMLISLPMSLAYYFLLAF</sequence>
<comment type="caution">
    <text evidence="1">The sequence shown here is derived from an EMBL/GenBank/DDBJ whole genome shotgun (WGS) entry which is preliminary data.</text>
</comment>
<evidence type="ECO:0000313" key="1">
    <source>
        <dbReference type="EMBL" id="KAH7846649.1"/>
    </source>
</evidence>
<dbReference type="EMBL" id="CM037155">
    <property type="protein sequence ID" value="KAH7846649.1"/>
    <property type="molecule type" value="Genomic_DNA"/>
</dbReference>
<proteinExistence type="predicted"/>
<keyword evidence="2" id="KW-1185">Reference proteome</keyword>
<evidence type="ECO:0000313" key="2">
    <source>
        <dbReference type="Proteomes" id="UP000828048"/>
    </source>
</evidence>
<reference evidence="1 2" key="1">
    <citation type="journal article" date="2021" name="Hortic Res">
        <title>High-quality reference genome and annotation aids understanding of berry development for evergreen blueberry (Vaccinium darrowii).</title>
        <authorList>
            <person name="Yu J."/>
            <person name="Hulse-Kemp A.M."/>
            <person name="Babiker E."/>
            <person name="Staton M."/>
        </authorList>
    </citation>
    <scope>NUCLEOTIDE SEQUENCE [LARGE SCALE GENOMIC DNA]</scope>
    <source>
        <strain evidence="2">cv. NJ 8807/NJ 8810</strain>
        <tissue evidence="1">Young leaf</tissue>
    </source>
</reference>
<organism evidence="1 2">
    <name type="scientific">Vaccinium darrowii</name>
    <dbReference type="NCBI Taxonomy" id="229202"/>
    <lineage>
        <taxon>Eukaryota</taxon>
        <taxon>Viridiplantae</taxon>
        <taxon>Streptophyta</taxon>
        <taxon>Embryophyta</taxon>
        <taxon>Tracheophyta</taxon>
        <taxon>Spermatophyta</taxon>
        <taxon>Magnoliopsida</taxon>
        <taxon>eudicotyledons</taxon>
        <taxon>Gunneridae</taxon>
        <taxon>Pentapetalae</taxon>
        <taxon>asterids</taxon>
        <taxon>Ericales</taxon>
        <taxon>Ericaceae</taxon>
        <taxon>Vaccinioideae</taxon>
        <taxon>Vaccinieae</taxon>
        <taxon>Vaccinium</taxon>
    </lineage>
</organism>